<evidence type="ECO:0000256" key="1">
    <source>
        <dbReference type="ARBA" id="ARBA00022527"/>
    </source>
</evidence>
<dbReference type="Proteomes" id="UP001470230">
    <property type="component" value="Unassembled WGS sequence"/>
</dbReference>
<keyword evidence="4 10" id="KW-0418">Kinase</keyword>
<dbReference type="PROSITE" id="PS50011">
    <property type="entry name" value="PROTEIN_KINASE_DOM"/>
    <property type="match status" value="1"/>
</dbReference>
<feature type="region of interest" description="Disordered" evidence="8">
    <location>
        <begin position="1"/>
        <end position="75"/>
    </location>
</feature>
<feature type="binding site" evidence="6">
    <location>
        <position position="163"/>
    </location>
    <ligand>
        <name>ATP</name>
        <dbReference type="ChEBI" id="CHEBI:30616"/>
    </ligand>
</feature>
<keyword evidence="2" id="KW-0808">Transferase</keyword>
<evidence type="ECO:0000256" key="2">
    <source>
        <dbReference type="ARBA" id="ARBA00022679"/>
    </source>
</evidence>
<feature type="compositionally biased region" description="Polar residues" evidence="8">
    <location>
        <begin position="14"/>
        <end position="38"/>
    </location>
</feature>
<reference evidence="10 11" key="1">
    <citation type="submission" date="2024-04" db="EMBL/GenBank/DDBJ databases">
        <title>Tritrichomonas musculus Genome.</title>
        <authorList>
            <person name="Alves-Ferreira E."/>
            <person name="Grigg M."/>
            <person name="Lorenzi H."/>
            <person name="Galac M."/>
        </authorList>
    </citation>
    <scope>NUCLEOTIDE SEQUENCE [LARGE SCALE GENOMIC DNA]</scope>
    <source>
        <strain evidence="10 11">EAF2021</strain>
    </source>
</reference>
<dbReference type="Gene3D" id="3.30.200.20">
    <property type="entry name" value="Phosphorylase Kinase, domain 1"/>
    <property type="match status" value="1"/>
</dbReference>
<proteinExistence type="inferred from homology"/>
<dbReference type="PANTHER" id="PTHR22974">
    <property type="entry name" value="MIXED LINEAGE PROTEIN KINASE"/>
    <property type="match status" value="1"/>
</dbReference>
<organism evidence="10 11">
    <name type="scientific">Tritrichomonas musculus</name>
    <dbReference type="NCBI Taxonomy" id="1915356"/>
    <lineage>
        <taxon>Eukaryota</taxon>
        <taxon>Metamonada</taxon>
        <taxon>Parabasalia</taxon>
        <taxon>Tritrichomonadida</taxon>
        <taxon>Tritrichomonadidae</taxon>
        <taxon>Tritrichomonas</taxon>
    </lineage>
</organism>
<evidence type="ECO:0000256" key="4">
    <source>
        <dbReference type="ARBA" id="ARBA00022777"/>
    </source>
</evidence>
<evidence type="ECO:0000256" key="7">
    <source>
        <dbReference type="RuleBase" id="RU000304"/>
    </source>
</evidence>
<dbReference type="InterPro" id="IPR027084">
    <property type="entry name" value="Mps1_cat"/>
</dbReference>
<evidence type="ECO:0000256" key="3">
    <source>
        <dbReference type="ARBA" id="ARBA00022741"/>
    </source>
</evidence>
<dbReference type="Pfam" id="PF00069">
    <property type="entry name" value="Pkinase"/>
    <property type="match status" value="1"/>
</dbReference>
<dbReference type="EMBL" id="JAPFFF010000019">
    <property type="protein sequence ID" value="KAK8858255.1"/>
    <property type="molecule type" value="Genomic_DNA"/>
</dbReference>
<dbReference type="InterPro" id="IPR000719">
    <property type="entry name" value="Prot_kinase_dom"/>
</dbReference>
<keyword evidence="11" id="KW-1185">Reference proteome</keyword>
<evidence type="ECO:0000313" key="11">
    <source>
        <dbReference type="Proteomes" id="UP001470230"/>
    </source>
</evidence>
<feature type="compositionally biased region" description="Polar residues" evidence="8">
    <location>
        <begin position="54"/>
        <end position="70"/>
    </location>
</feature>
<dbReference type="GO" id="GO:0016301">
    <property type="term" value="F:kinase activity"/>
    <property type="evidence" value="ECO:0007669"/>
    <property type="project" value="UniProtKB-KW"/>
</dbReference>
<dbReference type="InterPro" id="IPR011009">
    <property type="entry name" value="Kinase-like_dom_sf"/>
</dbReference>
<protein>
    <submittedName>
        <fullName evidence="10">Serine/threonine kinase mps1</fullName>
    </submittedName>
</protein>
<dbReference type="PROSITE" id="PS00107">
    <property type="entry name" value="PROTEIN_KINASE_ATP"/>
    <property type="match status" value="1"/>
</dbReference>
<name>A0ABR2I767_9EUKA</name>
<sequence length="474" mass="54181">MSQYRNPLQPLSIRRQNSNFSSNAFKPNNANKKTSYNDSYRHQSEQFEEETRDSQGQENDYSNTDTSSILFTRGNDFYSNKTPKRIQIPVDSMKPAPRVKAHQYQSNFSSSSSSLIEESEFVSNAKMISVKNNLYLAVQKIGKGGSSKVYKVLSADGQVYALKVVNLSNAGAEAVESFVNEIHLLTMLQGSERIINLVDSDIDKDNKRISIVLELGDIDLRSLIEKNRTSEMTVNPHFLRHIWQQMLEAVQIVHKAHVVHGDLKPANFLFVKGTLKLIDFGIAKTIDSANTTNIERTSTAGTLNYMSPEALMRNKEKGTYKCGRAADVWSLGCILYQLVYNRPPFPQTDILLKMKDITDPNYQIQFDEIENRPDFEDLYDVMYQCLQRDPKKRPTIEELLVHPYITTVHTVLEEQVAEKLLSFINFIQDCDYSVNEDPEFDNAIMTQFAKIFIDKNQDAEDVEKLAMMICKNLM</sequence>
<keyword evidence="5 6" id="KW-0067">ATP-binding</keyword>
<evidence type="ECO:0000259" key="9">
    <source>
        <dbReference type="PROSITE" id="PS50011"/>
    </source>
</evidence>
<dbReference type="SMART" id="SM00220">
    <property type="entry name" value="S_TKc"/>
    <property type="match status" value="1"/>
</dbReference>
<dbReference type="InterPro" id="IPR017441">
    <property type="entry name" value="Protein_kinase_ATP_BS"/>
</dbReference>
<evidence type="ECO:0000256" key="5">
    <source>
        <dbReference type="ARBA" id="ARBA00022840"/>
    </source>
</evidence>
<dbReference type="SUPFAM" id="SSF56112">
    <property type="entry name" value="Protein kinase-like (PK-like)"/>
    <property type="match status" value="1"/>
</dbReference>
<dbReference type="InterPro" id="IPR008271">
    <property type="entry name" value="Ser/Thr_kinase_AS"/>
</dbReference>
<dbReference type="PANTHER" id="PTHR22974:SF21">
    <property type="entry name" value="DUAL SPECIFICITY PROTEIN KINASE TTK"/>
    <property type="match status" value="1"/>
</dbReference>
<evidence type="ECO:0000256" key="6">
    <source>
        <dbReference type="PROSITE-ProRule" id="PRU10141"/>
    </source>
</evidence>
<evidence type="ECO:0000256" key="8">
    <source>
        <dbReference type="SAM" id="MobiDB-lite"/>
    </source>
</evidence>
<feature type="domain" description="Protein kinase" evidence="9">
    <location>
        <begin position="135"/>
        <end position="405"/>
    </location>
</feature>
<gene>
    <name evidence="10" type="ORF">M9Y10_013356</name>
</gene>
<comment type="caution">
    <text evidence="10">The sequence shown here is derived from an EMBL/GenBank/DDBJ whole genome shotgun (WGS) entry which is preliminary data.</text>
</comment>
<keyword evidence="3 6" id="KW-0547">Nucleotide-binding</keyword>
<comment type="similarity">
    <text evidence="7">Belongs to the protein kinase superfamily.</text>
</comment>
<keyword evidence="1 7" id="KW-0723">Serine/threonine-protein kinase</keyword>
<evidence type="ECO:0000313" key="10">
    <source>
        <dbReference type="EMBL" id="KAK8858255.1"/>
    </source>
</evidence>
<accession>A0ABR2I767</accession>
<dbReference type="PROSITE" id="PS00108">
    <property type="entry name" value="PROTEIN_KINASE_ST"/>
    <property type="match status" value="1"/>
</dbReference>
<dbReference type="CDD" id="cd14131">
    <property type="entry name" value="PKc_Mps1"/>
    <property type="match status" value="1"/>
</dbReference>
<dbReference type="Gene3D" id="1.10.510.10">
    <property type="entry name" value="Transferase(Phosphotransferase) domain 1"/>
    <property type="match status" value="1"/>
</dbReference>